<comment type="caution">
    <text evidence="1">The sequence shown here is derived from an EMBL/GenBank/DDBJ whole genome shotgun (WGS) entry which is preliminary data.</text>
</comment>
<dbReference type="EMBL" id="JYDL01000030">
    <property type="protein sequence ID" value="KRX22642.1"/>
    <property type="molecule type" value="Genomic_DNA"/>
</dbReference>
<gene>
    <name evidence="1" type="ORF">T07_2468</name>
</gene>
<dbReference type="AlphaFoldDB" id="A0A0V0S7I0"/>
<accession>A0A0V0S7I0</accession>
<evidence type="ECO:0000313" key="1">
    <source>
        <dbReference type="EMBL" id="KRX22642.1"/>
    </source>
</evidence>
<keyword evidence="2" id="KW-1185">Reference proteome</keyword>
<organism evidence="1 2">
    <name type="scientific">Trichinella nelsoni</name>
    <dbReference type="NCBI Taxonomy" id="6336"/>
    <lineage>
        <taxon>Eukaryota</taxon>
        <taxon>Metazoa</taxon>
        <taxon>Ecdysozoa</taxon>
        <taxon>Nematoda</taxon>
        <taxon>Enoplea</taxon>
        <taxon>Dorylaimia</taxon>
        <taxon>Trichinellida</taxon>
        <taxon>Trichinellidae</taxon>
        <taxon>Trichinella</taxon>
    </lineage>
</organism>
<name>A0A0V0S7I0_9BILA</name>
<protein>
    <submittedName>
        <fullName evidence="1">Uncharacterized protein</fullName>
    </submittedName>
</protein>
<proteinExistence type="predicted"/>
<sequence length="65" mass="7584">MDVSQNSTRNRNVIEKHLTLYDTAVRKIHLFANDSSTLTNFVTLLYETEKNSIKLNENKLKLVFL</sequence>
<dbReference type="Proteomes" id="UP000054630">
    <property type="component" value="Unassembled WGS sequence"/>
</dbReference>
<reference evidence="1 2" key="1">
    <citation type="submission" date="2015-01" db="EMBL/GenBank/DDBJ databases">
        <title>Evolution of Trichinella species and genotypes.</title>
        <authorList>
            <person name="Korhonen P.K."/>
            <person name="Edoardo P."/>
            <person name="Giuseppe L.R."/>
            <person name="Gasser R.B."/>
        </authorList>
    </citation>
    <scope>NUCLEOTIDE SEQUENCE [LARGE SCALE GENOMIC DNA]</scope>
    <source>
        <strain evidence="1">ISS37</strain>
    </source>
</reference>
<evidence type="ECO:0000313" key="2">
    <source>
        <dbReference type="Proteomes" id="UP000054630"/>
    </source>
</evidence>